<feature type="compositionally biased region" description="Basic and acidic residues" evidence="1">
    <location>
        <begin position="130"/>
        <end position="148"/>
    </location>
</feature>
<feature type="compositionally biased region" description="Basic and acidic residues" evidence="1">
    <location>
        <begin position="201"/>
        <end position="212"/>
    </location>
</feature>
<evidence type="ECO:0008006" key="4">
    <source>
        <dbReference type="Google" id="ProtNLM"/>
    </source>
</evidence>
<dbReference type="PANTHER" id="PTHR12521:SF0">
    <property type="entry name" value="ADP-RIBOSE GLYCOHYDROLASE OARD1"/>
    <property type="match status" value="1"/>
</dbReference>
<evidence type="ECO:0000256" key="1">
    <source>
        <dbReference type="SAM" id="MobiDB-lite"/>
    </source>
</evidence>
<dbReference type="Gene3D" id="3.40.220.10">
    <property type="entry name" value="Leucine Aminopeptidase, subunit E, domain 1"/>
    <property type="match status" value="1"/>
</dbReference>
<evidence type="ECO:0000313" key="3">
    <source>
        <dbReference type="Proteomes" id="UP001276659"/>
    </source>
</evidence>
<comment type="caution">
    <text evidence="2">The sequence shown here is derived from an EMBL/GenBank/DDBJ whole genome shotgun (WGS) entry which is preliminary data.</text>
</comment>
<dbReference type="PANTHER" id="PTHR12521">
    <property type="entry name" value="PROTEIN C6ORF130"/>
    <property type="match status" value="1"/>
</dbReference>
<dbReference type="Proteomes" id="UP001276659">
    <property type="component" value="Unassembled WGS sequence"/>
</dbReference>
<dbReference type="AlphaFoldDB" id="A0AAD9ZFA3"/>
<dbReference type="SUPFAM" id="SSF52949">
    <property type="entry name" value="Macro domain-like"/>
    <property type="match status" value="1"/>
</dbReference>
<name>A0AAD9ZFA3_9LECA</name>
<feature type="region of interest" description="Disordered" evidence="1">
    <location>
        <begin position="130"/>
        <end position="152"/>
    </location>
</feature>
<proteinExistence type="predicted"/>
<dbReference type="InterPro" id="IPR043472">
    <property type="entry name" value="Macro_dom-like"/>
</dbReference>
<feature type="region of interest" description="Disordered" evidence="1">
    <location>
        <begin position="187"/>
        <end position="259"/>
    </location>
</feature>
<dbReference type="InterPro" id="IPR050892">
    <property type="entry name" value="ADP-ribose_metab_enzymes"/>
</dbReference>
<dbReference type="EMBL" id="JASNWA010000003">
    <property type="protein sequence ID" value="KAK3178049.1"/>
    <property type="molecule type" value="Genomic_DNA"/>
</dbReference>
<organism evidence="2 3">
    <name type="scientific">Lepraria neglecta</name>
    <dbReference type="NCBI Taxonomy" id="209136"/>
    <lineage>
        <taxon>Eukaryota</taxon>
        <taxon>Fungi</taxon>
        <taxon>Dikarya</taxon>
        <taxon>Ascomycota</taxon>
        <taxon>Pezizomycotina</taxon>
        <taxon>Lecanoromycetes</taxon>
        <taxon>OSLEUM clade</taxon>
        <taxon>Lecanoromycetidae</taxon>
        <taxon>Lecanorales</taxon>
        <taxon>Lecanorineae</taxon>
        <taxon>Stereocaulaceae</taxon>
        <taxon>Lepraria</taxon>
    </lineage>
</organism>
<dbReference type="GO" id="GO:0140291">
    <property type="term" value="P:peptidyl-glutamate ADP-deribosylation"/>
    <property type="evidence" value="ECO:0007669"/>
    <property type="project" value="TreeGrafter"/>
</dbReference>
<evidence type="ECO:0000313" key="2">
    <source>
        <dbReference type="EMBL" id="KAK3178049.1"/>
    </source>
</evidence>
<keyword evidence="3" id="KW-1185">Reference proteome</keyword>
<sequence>MAIITERVGDVFSAPPNSIIIHACNARGSWGAGVALAFKKKYPAAYRIYHAHCTTTPSKDTKLATHQASLVGTTLLISPVESKGKLGRERHWIACLFTSFGNGRNVSKPEVILENTRRAVKDLGTQVEMLREKQPGNKKDDEDHKGEIGAETPGDCWAVRINSGLFSVPWAQTKKVLEEGGVDIVVVRPEGGDDNDNDNDVEAKTGEKRAAVDHIGVGENIADKRKSTTKKGGTKRPAPVHEGLEKRRKKRGLDGWLKP</sequence>
<protein>
    <recommendedName>
        <fullName evidence="4">ADP-ribose 1''-phosphate phosphatase</fullName>
    </recommendedName>
</protein>
<accession>A0AAD9ZFA3</accession>
<reference evidence="2" key="1">
    <citation type="submission" date="2022-11" db="EMBL/GenBank/DDBJ databases">
        <title>Chromosomal genome sequence assembly and mating type (MAT) locus characterization of the leprose asexual lichenized fungus Lepraria neglecta (Nyl.) Erichsen.</title>
        <authorList>
            <person name="Allen J.L."/>
            <person name="Pfeffer B."/>
        </authorList>
    </citation>
    <scope>NUCLEOTIDE SEQUENCE</scope>
    <source>
        <strain evidence="2">Allen 5258</strain>
    </source>
</reference>
<gene>
    <name evidence="2" type="ORF">OEA41_000181</name>
</gene>